<feature type="region of interest" description="Disordered" evidence="1">
    <location>
        <begin position="119"/>
        <end position="139"/>
    </location>
</feature>
<gene>
    <name evidence="2" type="ORF">MTR67_025669</name>
</gene>
<evidence type="ECO:0000256" key="1">
    <source>
        <dbReference type="SAM" id="MobiDB-lite"/>
    </source>
</evidence>
<organism evidence="2 3">
    <name type="scientific">Solanum verrucosum</name>
    <dbReference type="NCBI Taxonomy" id="315347"/>
    <lineage>
        <taxon>Eukaryota</taxon>
        <taxon>Viridiplantae</taxon>
        <taxon>Streptophyta</taxon>
        <taxon>Embryophyta</taxon>
        <taxon>Tracheophyta</taxon>
        <taxon>Spermatophyta</taxon>
        <taxon>Magnoliopsida</taxon>
        <taxon>eudicotyledons</taxon>
        <taxon>Gunneridae</taxon>
        <taxon>Pentapetalae</taxon>
        <taxon>asterids</taxon>
        <taxon>lamiids</taxon>
        <taxon>Solanales</taxon>
        <taxon>Solanaceae</taxon>
        <taxon>Solanoideae</taxon>
        <taxon>Solaneae</taxon>
        <taxon>Solanum</taxon>
    </lineage>
</organism>
<evidence type="ECO:0000313" key="2">
    <source>
        <dbReference type="EMBL" id="WMV32284.1"/>
    </source>
</evidence>
<sequence length="139" mass="15103">MVQVGTGRGLRIKKANARGTPFVTERDNSSSQLLHLSGHKRPYSSTSFAGATGGNRRPTTSFGIYSDLTTRVQVFNPGTSSEKILHGPTKLKNVSPTNIVIGFKPRGLKWEGKDAVNISQSQQMKANKKNKGSCRTSKK</sequence>
<evidence type="ECO:0000313" key="3">
    <source>
        <dbReference type="Proteomes" id="UP001234989"/>
    </source>
</evidence>
<dbReference type="AlphaFoldDB" id="A0AAF0R686"/>
<reference evidence="2" key="1">
    <citation type="submission" date="2023-08" db="EMBL/GenBank/DDBJ databases">
        <title>A de novo genome assembly of Solanum verrucosum Schlechtendal, a Mexican diploid species geographically isolated from the other diploid A-genome species in potato relatives.</title>
        <authorList>
            <person name="Hosaka K."/>
        </authorList>
    </citation>
    <scope>NUCLEOTIDE SEQUENCE</scope>
    <source>
        <tissue evidence="2">Young leaves</tissue>
    </source>
</reference>
<dbReference type="EMBL" id="CP133617">
    <property type="protein sequence ID" value="WMV32284.1"/>
    <property type="molecule type" value="Genomic_DNA"/>
</dbReference>
<feature type="compositionally biased region" description="Basic residues" evidence="1">
    <location>
        <begin position="126"/>
        <end position="139"/>
    </location>
</feature>
<accession>A0AAF0R686</accession>
<feature type="region of interest" description="Disordered" evidence="1">
    <location>
        <begin position="22"/>
        <end position="58"/>
    </location>
</feature>
<dbReference type="Proteomes" id="UP001234989">
    <property type="component" value="Chromosome 6"/>
</dbReference>
<protein>
    <submittedName>
        <fullName evidence="2">Uncharacterized protein</fullName>
    </submittedName>
</protein>
<keyword evidence="3" id="KW-1185">Reference proteome</keyword>
<name>A0AAF0R686_SOLVR</name>
<proteinExistence type="predicted"/>